<comment type="caution">
    <text evidence="1">The sequence shown here is derived from an EMBL/GenBank/DDBJ whole genome shotgun (WGS) entry which is preliminary data.</text>
</comment>
<dbReference type="Proteomes" id="UP001164250">
    <property type="component" value="Chromosome 7"/>
</dbReference>
<evidence type="ECO:0000313" key="2">
    <source>
        <dbReference type="Proteomes" id="UP001164250"/>
    </source>
</evidence>
<reference evidence="2" key="1">
    <citation type="journal article" date="2023" name="G3 (Bethesda)">
        <title>Genome assembly and association tests identify interacting loci associated with vigor, precocity, and sex in interspecific pistachio rootstocks.</title>
        <authorList>
            <person name="Palmer W."/>
            <person name="Jacygrad E."/>
            <person name="Sagayaradj S."/>
            <person name="Cavanaugh K."/>
            <person name="Han R."/>
            <person name="Bertier L."/>
            <person name="Beede B."/>
            <person name="Kafkas S."/>
            <person name="Golino D."/>
            <person name="Preece J."/>
            <person name="Michelmore R."/>
        </authorList>
    </citation>
    <scope>NUCLEOTIDE SEQUENCE [LARGE SCALE GENOMIC DNA]</scope>
</reference>
<sequence length="379" mass="43075">MEQNQNPTTSDPSVALIVGVTGMAGLALAESLHNHHHNWKIHGAARRPPPSWFPSSLLHSFITFDALSSTDTLTKLSPISGEITHVFWVAFQLQETEETNISRNSTMLRNVLDALTTASPSRLRHVTLQTGTKHYMGPIFDPSLAGKLVRHEPPFVEDSPRLPYPNFYYALEDLVASYSPAFTFSVHRSSIIVGASSRSLHNSLLTLAVYAAICKHQSLPFRYPGTRYTWEHFCDMSDARVLAQQHIWAAMECDKAKNQAFNCTNGDVFTWKSLWKVLCQVFEVEFVEFDDEIAKGFDAVEMMKEKGQVWDEIVRKHGLLKTKLEEITCFDALKIVLSFDFQHVCSMNKSREFGFHGFVDTFKSIRMWVGRLRDMKIIP</sequence>
<name>A0ACC1B0N3_9ROSI</name>
<proteinExistence type="predicted"/>
<protein>
    <submittedName>
        <fullName evidence="1">Uncharacterized protein</fullName>
    </submittedName>
</protein>
<accession>A0ACC1B0N3</accession>
<organism evidence="1 2">
    <name type="scientific">Pistacia atlantica</name>
    <dbReference type="NCBI Taxonomy" id="434234"/>
    <lineage>
        <taxon>Eukaryota</taxon>
        <taxon>Viridiplantae</taxon>
        <taxon>Streptophyta</taxon>
        <taxon>Embryophyta</taxon>
        <taxon>Tracheophyta</taxon>
        <taxon>Spermatophyta</taxon>
        <taxon>Magnoliopsida</taxon>
        <taxon>eudicotyledons</taxon>
        <taxon>Gunneridae</taxon>
        <taxon>Pentapetalae</taxon>
        <taxon>rosids</taxon>
        <taxon>malvids</taxon>
        <taxon>Sapindales</taxon>
        <taxon>Anacardiaceae</taxon>
        <taxon>Pistacia</taxon>
    </lineage>
</organism>
<dbReference type="EMBL" id="CM047903">
    <property type="protein sequence ID" value="KAJ0092479.1"/>
    <property type="molecule type" value="Genomic_DNA"/>
</dbReference>
<gene>
    <name evidence="1" type="ORF">Patl1_26354</name>
</gene>
<keyword evidence="2" id="KW-1185">Reference proteome</keyword>
<evidence type="ECO:0000313" key="1">
    <source>
        <dbReference type="EMBL" id="KAJ0092479.1"/>
    </source>
</evidence>